<dbReference type="GeneID" id="54356874"/>
<keyword evidence="1" id="KW-1185">Reference proteome</keyword>
<reference evidence="2" key="2">
    <citation type="submission" date="2020-04" db="EMBL/GenBank/DDBJ databases">
        <authorList>
            <consortium name="NCBI Genome Project"/>
        </authorList>
    </citation>
    <scope>NUCLEOTIDE SEQUENCE</scope>
    <source>
        <strain evidence="2">CBS 342.82</strain>
    </source>
</reference>
<sequence length="193" mass="21965">MVRKCNRYGCAKSLHTEYEQGISLRPRHRRVCVSSGGFFYHPMFPRWDLSGSHLDFPLIVRGNNAYRLFLPGCHITCRPTITVYGGLWFRGRRFPSSASSCFPWIPVFTRDLAHEPPGRSSQLTSARFIEDGKIVGGHRHRVIRCAACVRGAFVAIPVCLDSNARHYQYKEQCPGDSDIRFYVDVRLAGETRG</sequence>
<name>A0A6J3LQD7_9PEZI</name>
<accession>A0A6J3LQD7</accession>
<dbReference type="Proteomes" id="UP000504637">
    <property type="component" value="Unplaced"/>
</dbReference>
<reference evidence="2" key="1">
    <citation type="submission" date="2020-01" db="EMBL/GenBank/DDBJ databases">
        <authorList>
            <consortium name="DOE Joint Genome Institute"/>
            <person name="Haridas S."/>
            <person name="Albert R."/>
            <person name="Binder M."/>
            <person name="Bloem J."/>
            <person name="Labutti K."/>
            <person name="Salamov A."/>
            <person name="Andreopoulos B."/>
            <person name="Baker S.E."/>
            <person name="Barry K."/>
            <person name="Bills G."/>
            <person name="Bluhm B.H."/>
            <person name="Cannon C."/>
            <person name="Castanera R."/>
            <person name="Culley D.E."/>
            <person name="Daum C."/>
            <person name="Ezra D."/>
            <person name="Gonzalez J.B."/>
            <person name="Henrissat B."/>
            <person name="Kuo A."/>
            <person name="Liang C."/>
            <person name="Lipzen A."/>
            <person name="Lutzoni F."/>
            <person name="Magnuson J."/>
            <person name="Mondo S."/>
            <person name="Nolan M."/>
            <person name="Ohm R."/>
            <person name="Pangilinan J."/>
            <person name="Park H.-J."/>
            <person name="Ramirez L."/>
            <person name="Alfaro M."/>
            <person name="Sun H."/>
            <person name="Tritt A."/>
            <person name="Yoshinaga Y."/>
            <person name="Zwiers L.-H."/>
            <person name="Turgeon B.G."/>
            <person name="Goodwin S.B."/>
            <person name="Spatafora J.W."/>
            <person name="Crous P.W."/>
            <person name="Grigoriev I.V."/>
        </authorList>
    </citation>
    <scope>NUCLEOTIDE SEQUENCE</scope>
    <source>
        <strain evidence="2">CBS 342.82</strain>
    </source>
</reference>
<evidence type="ECO:0000313" key="2">
    <source>
        <dbReference type="RefSeq" id="XP_033455096.1"/>
    </source>
</evidence>
<protein>
    <submittedName>
        <fullName evidence="2">Uncharacterized protein</fullName>
    </submittedName>
</protein>
<proteinExistence type="predicted"/>
<dbReference type="RefSeq" id="XP_033455096.1">
    <property type="nucleotide sequence ID" value="XM_033599075.1"/>
</dbReference>
<reference evidence="2" key="3">
    <citation type="submission" date="2025-08" db="UniProtKB">
        <authorList>
            <consortium name="RefSeq"/>
        </authorList>
    </citation>
    <scope>IDENTIFICATION</scope>
    <source>
        <strain evidence="2">CBS 342.82</strain>
    </source>
</reference>
<evidence type="ECO:0000313" key="1">
    <source>
        <dbReference type="Proteomes" id="UP000504637"/>
    </source>
</evidence>
<dbReference type="AlphaFoldDB" id="A0A6J3LQD7"/>
<gene>
    <name evidence="2" type="ORF">K489DRAFT_135621</name>
</gene>
<organism evidence="2">
    <name type="scientific">Dissoconium aciculare CBS 342.82</name>
    <dbReference type="NCBI Taxonomy" id="1314786"/>
    <lineage>
        <taxon>Eukaryota</taxon>
        <taxon>Fungi</taxon>
        <taxon>Dikarya</taxon>
        <taxon>Ascomycota</taxon>
        <taxon>Pezizomycotina</taxon>
        <taxon>Dothideomycetes</taxon>
        <taxon>Dothideomycetidae</taxon>
        <taxon>Mycosphaerellales</taxon>
        <taxon>Dissoconiaceae</taxon>
        <taxon>Dissoconium</taxon>
    </lineage>
</organism>